<dbReference type="EMBL" id="PCGY01000011">
    <property type="protein sequence ID" value="PKU92902.1"/>
    <property type="molecule type" value="Genomic_DNA"/>
</dbReference>
<feature type="chain" id="PRO_5014936994" evidence="1">
    <location>
        <begin position="27"/>
        <end position="181"/>
    </location>
</feature>
<dbReference type="RefSeq" id="WP_101455022.1">
    <property type="nucleotide sequence ID" value="NZ_PCGY01000011.1"/>
</dbReference>
<protein>
    <submittedName>
        <fullName evidence="2">Uncharacterized protein</fullName>
    </submittedName>
</protein>
<evidence type="ECO:0000313" key="2">
    <source>
        <dbReference type="EMBL" id="PKU92902.1"/>
    </source>
</evidence>
<evidence type="ECO:0000256" key="1">
    <source>
        <dbReference type="SAM" id="SignalP"/>
    </source>
</evidence>
<sequence>MDIKRIIATGVAVLATIAMVPVQASASETDSAQDRQPVAARSCPEVGQTSVKATITDRNYHIGVGTVFRAGPGGTISATVKKSYTISVSSNISGSISAGEIAKATVSAGVSTAISDSTSTSYTFTRGITPGRYGNLQYGNYGTKVKVTKTMIVAPCNVKTIASGTATVPSRNTWGYKYWES</sequence>
<gene>
    <name evidence="2" type="ORF">CQR47_0752</name>
</gene>
<feature type="signal peptide" evidence="1">
    <location>
        <begin position="1"/>
        <end position="26"/>
    </location>
</feature>
<dbReference type="Proteomes" id="UP000233727">
    <property type="component" value="Unassembled WGS sequence"/>
</dbReference>
<comment type="caution">
    <text evidence="2">The sequence shown here is derived from an EMBL/GenBank/DDBJ whole genome shotgun (WGS) entry which is preliminary data.</text>
</comment>
<evidence type="ECO:0000313" key="3">
    <source>
        <dbReference type="Proteomes" id="UP000233727"/>
    </source>
</evidence>
<keyword evidence="1" id="KW-0732">Signal</keyword>
<proteinExistence type="predicted"/>
<dbReference type="AlphaFoldDB" id="A0A2N3QMM8"/>
<organism evidence="2 3">
    <name type="scientific">Bifidobacterium thermophilum</name>
    <dbReference type="NCBI Taxonomy" id="33905"/>
    <lineage>
        <taxon>Bacteria</taxon>
        <taxon>Bacillati</taxon>
        <taxon>Actinomycetota</taxon>
        <taxon>Actinomycetes</taxon>
        <taxon>Bifidobacteriales</taxon>
        <taxon>Bifidobacteriaceae</taxon>
        <taxon>Bifidobacterium</taxon>
    </lineage>
</organism>
<accession>A0A2N3QMM8</accession>
<reference evidence="2 3" key="1">
    <citation type="submission" date="2017-10" db="EMBL/GenBank/DDBJ databases">
        <title>Bifidobacterium genomics.</title>
        <authorList>
            <person name="Lugli G.A."/>
            <person name="Milani C."/>
            <person name="Mancabelli L."/>
        </authorList>
    </citation>
    <scope>NUCLEOTIDE SEQUENCE [LARGE SCALE GENOMIC DNA]</scope>
    <source>
        <strain evidence="2 3">1542B</strain>
    </source>
</reference>
<name>A0A2N3QMM8_9BIFI</name>